<dbReference type="OrthoDB" id="1217970at2"/>
<dbReference type="SUPFAM" id="SSF48452">
    <property type="entry name" value="TPR-like"/>
    <property type="match status" value="1"/>
</dbReference>
<proteinExistence type="predicted"/>
<organism evidence="3 4">
    <name type="scientific">Epilithonimonas hispanica</name>
    <dbReference type="NCBI Taxonomy" id="358687"/>
    <lineage>
        <taxon>Bacteria</taxon>
        <taxon>Pseudomonadati</taxon>
        <taxon>Bacteroidota</taxon>
        <taxon>Flavobacteriia</taxon>
        <taxon>Flavobacteriales</taxon>
        <taxon>Weeksellaceae</taxon>
        <taxon>Chryseobacterium group</taxon>
        <taxon>Epilithonimonas</taxon>
    </lineage>
</organism>
<evidence type="ECO:0000313" key="3">
    <source>
        <dbReference type="EMBL" id="REC69773.1"/>
    </source>
</evidence>
<dbReference type="InterPro" id="IPR011990">
    <property type="entry name" value="TPR-like_helical_dom_sf"/>
</dbReference>
<evidence type="ECO:0000256" key="2">
    <source>
        <dbReference type="SAM" id="SignalP"/>
    </source>
</evidence>
<keyword evidence="4" id="KW-1185">Reference proteome</keyword>
<dbReference type="EMBL" id="QNUG01000025">
    <property type="protein sequence ID" value="REC69773.1"/>
    <property type="molecule type" value="Genomic_DNA"/>
</dbReference>
<evidence type="ECO:0000313" key="4">
    <source>
        <dbReference type="Proteomes" id="UP000256326"/>
    </source>
</evidence>
<reference evidence="3 4" key="1">
    <citation type="journal article" date="2006" name="Int. J. Syst. Evol. Microbiol.">
        <title>Chryseobacterium hispanicum sp. nov., isolated from the drinking water distribution system of Sevilla, Spain.</title>
        <authorList>
            <person name="Gallego V."/>
            <person name="Garcia M.T."/>
            <person name="Ventosa A."/>
        </authorList>
    </citation>
    <scope>NUCLEOTIDE SEQUENCE [LARGE SCALE GENOMIC DNA]</scope>
    <source>
        <strain evidence="3 4">KCTC 22104</strain>
    </source>
</reference>
<feature type="chain" id="PRO_5017692062" evidence="2">
    <location>
        <begin position="27"/>
        <end position="445"/>
    </location>
</feature>
<name>A0A3D9CVG1_9FLAO</name>
<feature type="repeat" description="TPR" evidence="1">
    <location>
        <begin position="36"/>
        <end position="69"/>
    </location>
</feature>
<evidence type="ECO:0000256" key="1">
    <source>
        <dbReference type="PROSITE-ProRule" id="PRU00339"/>
    </source>
</evidence>
<protein>
    <submittedName>
        <fullName evidence="3">Uncharacterized protein</fullName>
    </submittedName>
</protein>
<gene>
    <name evidence="3" type="ORF">DRF58_11840</name>
</gene>
<dbReference type="Proteomes" id="UP000256326">
    <property type="component" value="Unassembled WGS sequence"/>
</dbReference>
<accession>A0A3D9CVG1</accession>
<dbReference type="Gene3D" id="1.25.40.10">
    <property type="entry name" value="Tetratricopeptide repeat domain"/>
    <property type="match status" value="1"/>
</dbReference>
<keyword evidence="1" id="KW-0802">TPR repeat</keyword>
<dbReference type="PROSITE" id="PS50005">
    <property type="entry name" value="TPR"/>
    <property type="match status" value="1"/>
</dbReference>
<sequence length="445" mass="51803">MITRKRFLLMGSLGILSVLTPSFLFSNTISNSNPDTFALLKKARRYRKQGKLNLAKSTYQEVLTIDPTEIRAYNGIRRILLNKKNKEFEVIQLYQQALTHIPNNLRIKRSLYNEYSKAALGNRKVLQQINIPGRMLLHVKSKYEEMIANYPEKKNLQKQLEKIEKYIQLNVDTQNPHENIPLKAYRKQQKKNHKKRFDGLPAQRTTLMLAELEAKPVSDDRAQHIREMSKVNIKALRTEKRYSEALDASEVFLNTKSATDPLFIKQFRDLAKQLHQHDRLLSFETKNHATKNTFWSAVSLFDAYYRKAEKQNQPAPVVMDSLIQFMIEKSENPYQQFEVETRKIKIELLNNNLLKAKDKIIDQCMKMRGISSPHSIDRMNVIIANFCQKNGDDDTKNSIINIAIEPKSFLESNDEIKKSIALMNIGRSYENPIHIQNLQRKLASL</sequence>
<dbReference type="AlphaFoldDB" id="A0A3D9CVG1"/>
<feature type="signal peptide" evidence="2">
    <location>
        <begin position="1"/>
        <end position="26"/>
    </location>
</feature>
<dbReference type="RefSeq" id="WP_116035689.1">
    <property type="nucleotide sequence ID" value="NZ_JBHLVV010000027.1"/>
</dbReference>
<comment type="caution">
    <text evidence="3">The sequence shown here is derived from an EMBL/GenBank/DDBJ whole genome shotgun (WGS) entry which is preliminary data.</text>
</comment>
<keyword evidence="2" id="KW-0732">Signal</keyword>
<dbReference type="InterPro" id="IPR019734">
    <property type="entry name" value="TPR_rpt"/>
</dbReference>